<evidence type="ECO:0000256" key="1">
    <source>
        <dbReference type="SAM" id="SignalP"/>
    </source>
</evidence>
<name>A0ABC8QF25_9RALS</name>
<feature type="chain" id="PRO_5044753677" description="Pilus assembly protein PilY" evidence="1">
    <location>
        <begin position="29"/>
        <end position="1082"/>
    </location>
</feature>
<sequence>MRSFAKRIALTATASLMLALAGSPPAGAEDIDLYTGLQQNAGKPNVLIIFDDGANSDANAQFTCSVQGLTVANPKKSSGAEQCALYGAIQSINSTSPLLGNLNLGLMMFDPKSPGGIFRFPSASSPSAQALQLMDGTGVNSFLSYMQNQFPSDLNGNNVQTSGAMQEAWSFYYGYHSSLNKMIALSGNQYTSPLTDPCQRNFIIYIGNATNSGHPAESDSQMYNALAAAAPTPTSAQLQQIVIPTYNKYQSNWGDEWARFMYQTDLQGTANSANPQNVVTYAITVTDGNNPDYVAFDNSMATNGGGKAYTIQLGDVQGLQQALLSILNEIQAVNSVFASVSLPAAVNTQGQFLSQVYIGMFRPDATAAPRWMGNLKQYQVGYDTSGNIVLQDSLGNPAISSAGTGFIAPTAVSFWTQDPPLTFGAGSYGTSGVSGWPTNGFWQNSPSGVGWNLDSPDGQIVEKGGAGEMMRAQNVTSQSGRTLYTCNGVGTCPLGTAMPSFDTSNNWLTGTNGLNAINSGTSGAPTITSAQQNYLINWVRGRDVYALDGGASTGAGQEAETGPGGSVTVRSSIHGDVLHSRPVVVNYGGSIGIVAFYGANDGVFHAVNANQTMGINGVRPGGELWGFIAPEFIGKLSRLYANSPEVQLSTTPAGISPTPTPRDDFFDGSTTVMQDQRNPGNPRTIIFLTARRGGNLIYALDVTNPTSPQYLWSRSNSDIPELGQTWSKPRLMTVAGYSGPLLIMGAGYDASSEDSDPAPGTDTVGRGIIVLDAYTGAPVWSALPSCTGMPGVCVKNTGLTRSIPSDVTVVDRTGSGYIQMAYAGDVGGNIWRVDFQTAAGNTPSNWTITQLATLGGAANTNNARKFFYAPDVVPTSAYNAIMAGTGDREHPLYSSNTMPGTAYNVVNRFYMVKDSNLGSMPASWTPITEANLFNASTLAYDGSGSGFYITLPNPGEKVVNAPLTVAGYTTFGTNTPAIPTAGQCYPNLGVARAYSVGFLTGTGQNPNRSVVLDGGGFPPSSVYGVVLINNGNGTTSSVPVCFGCGNQTGTSGGGSALAPVQVTPKGLGKRKRTFWFADTDKH</sequence>
<proteinExistence type="predicted"/>
<dbReference type="Proteomes" id="UP001189663">
    <property type="component" value="Unassembled WGS sequence"/>
</dbReference>
<evidence type="ECO:0000313" key="3">
    <source>
        <dbReference type="Proteomes" id="UP001189663"/>
    </source>
</evidence>
<comment type="caution">
    <text evidence="2">The sequence shown here is derived from an EMBL/GenBank/DDBJ whole genome shotgun (WGS) entry which is preliminary data.</text>
</comment>
<organism evidence="2 3">
    <name type="scientific">Ralstonia holmesii</name>
    <dbReference type="NCBI Taxonomy" id="3058602"/>
    <lineage>
        <taxon>Bacteria</taxon>
        <taxon>Pseudomonadati</taxon>
        <taxon>Pseudomonadota</taxon>
        <taxon>Betaproteobacteria</taxon>
        <taxon>Burkholderiales</taxon>
        <taxon>Burkholderiaceae</taxon>
        <taxon>Ralstonia</taxon>
    </lineage>
</organism>
<gene>
    <name evidence="2" type="ORF">LMG18096_03217</name>
</gene>
<accession>A0ABC8QF25</accession>
<evidence type="ECO:0000313" key="2">
    <source>
        <dbReference type="EMBL" id="CAJ0796134.1"/>
    </source>
</evidence>
<dbReference type="EMBL" id="CATZAT010000006">
    <property type="protein sequence ID" value="CAJ0796134.1"/>
    <property type="molecule type" value="Genomic_DNA"/>
</dbReference>
<reference evidence="2 3" key="1">
    <citation type="submission" date="2023-07" db="EMBL/GenBank/DDBJ databases">
        <authorList>
            <person name="Peeters C."/>
        </authorList>
    </citation>
    <scope>NUCLEOTIDE SEQUENCE [LARGE SCALE GENOMIC DNA]</scope>
    <source>
        <strain evidence="2 3">LMG 18096</strain>
    </source>
</reference>
<keyword evidence="3" id="KW-1185">Reference proteome</keyword>
<protein>
    <recommendedName>
        <fullName evidence="4">Pilus assembly protein PilY</fullName>
    </recommendedName>
</protein>
<keyword evidence="1" id="KW-0732">Signal</keyword>
<evidence type="ECO:0008006" key="4">
    <source>
        <dbReference type="Google" id="ProtNLM"/>
    </source>
</evidence>
<dbReference type="AlphaFoldDB" id="A0ABC8QF25"/>
<dbReference type="RefSeq" id="WP_316684212.1">
    <property type="nucleotide sequence ID" value="NZ_CATZAT010000006.1"/>
</dbReference>
<feature type="signal peptide" evidence="1">
    <location>
        <begin position="1"/>
        <end position="28"/>
    </location>
</feature>